<dbReference type="STRING" id="307121.GA0070620_1457"/>
<accession>A0A1C3N0A4</accession>
<dbReference type="InterPro" id="IPR029068">
    <property type="entry name" value="Glyas_Bleomycin-R_OHBP_Dase"/>
</dbReference>
<evidence type="ECO:0000313" key="2">
    <source>
        <dbReference type="EMBL" id="SBV25975.1"/>
    </source>
</evidence>
<dbReference type="OrthoDB" id="4265398at2"/>
<dbReference type="Pfam" id="PF00903">
    <property type="entry name" value="Glyoxalase"/>
    <property type="match status" value="1"/>
</dbReference>
<reference evidence="3" key="1">
    <citation type="submission" date="2016-06" db="EMBL/GenBank/DDBJ databases">
        <authorList>
            <person name="Varghese N."/>
        </authorList>
    </citation>
    <scope>NUCLEOTIDE SEQUENCE [LARGE SCALE GENOMIC DNA]</scope>
    <source>
        <strain evidence="3">DSM 45344</strain>
    </source>
</reference>
<dbReference type="PANTHER" id="PTHR36503">
    <property type="entry name" value="BLR2520 PROTEIN"/>
    <property type="match status" value="1"/>
</dbReference>
<dbReference type="SUPFAM" id="SSF54593">
    <property type="entry name" value="Glyoxalase/Bleomycin resistance protein/Dihydroxybiphenyl dioxygenase"/>
    <property type="match status" value="1"/>
</dbReference>
<dbReference type="AlphaFoldDB" id="A0A1C3N0A4"/>
<sequence length="129" mass="13795">MTITTYINLPVRDLSTAAEFFRSIGFDGEQPTPDGAAMMLSLNPTTQLMLHVASSFAEYTGVAVTDTSTSREVIVGLAAESRDRVDELVDRAVAAGGEALGDGQDSGGLYMRGFRDLDGHQWSLLHLGD</sequence>
<proteinExistence type="predicted"/>
<dbReference type="EMBL" id="LT598496">
    <property type="protein sequence ID" value="SBV25975.1"/>
    <property type="molecule type" value="Genomic_DNA"/>
</dbReference>
<dbReference type="InterPro" id="IPR004360">
    <property type="entry name" value="Glyas_Fos-R_dOase_dom"/>
</dbReference>
<evidence type="ECO:0000259" key="1">
    <source>
        <dbReference type="Pfam" id="PF00903"/>
    </source>
</evidence>
<dbReference type="Gene3D" id="3.10.180.10">
    <property type="entry name" value="2,3-Dihydroxybiphenyl 1,2-Dioxygenase, domain 1"/>
    <property type="match status" value="1"/>
</dbReference>
<feature type="domain" description="Glyoxalase/fosfomycin resistance/dioxygenase" evidence="1">
    <location>
        <begin position="6"/>
        <end position="123"/>
    </location>
</feature>
<protein>
    <recommendedName>
        <fullName evidence="1">Glyoxalase/fosfomycin resistance/dioxygenase domain-containing protein</fullName>
    </recommendedName>
</protein>
<organism evidence="2 3">
    <name type="scientific">Micromonospora krabiensis</name>
    <dbReference type="NCBI Taxonomy" id="307121"/>
    <lineage>
        <taxon>Bacteria</taxon>
        <taxon>Bacillati</taxon>
        <taxon>Actinomycetota</taxon>
        <taxon>Actinomycetes</taxon>
        <taxon>Micromonosporales</taxon>
        <taxon>Micromonosporaceae</taxon>
        <taxon>Micromonospora</taxon>
    </lineage>
</organism>
<evidence type="ECO:0000313" key="3">
    <source>
        <dbReference type="Proteomes" id="UP000199393"/>
    </source>
</evidence>
<dbReference type="Proteomes" id="UP000199393">
    <property type="component" value="Chromosome I"/>
</dbReference>
<keyword evidence="3" id="KW-1185">Reference proteome</keyword>
<dbReference type="PANTHER" id="PTHR36503:SF2">
    <property type="entry name" value="BLR2408 PROTEIN"/>
    <property type="match status" value="1"/>
</dbReference>
<gene>
    <name evidence="2" type="ORF">GA0070620_1457</name>
</gene>
<name>A0A1C3N0A4_9ACTN</name>
<dbReference type="RefSeq" id="WP_091589138.1">
    <property type="nucleotide sequence ID" value="NZ_JBHRWG010000003.1"/>
</dbReference>